<comment type="caution">
    <text evidence="2">The sequence shown here is derived from an EMBL/GenBank/DDBJ whole genome shotgun (WGS) entry which is preliminary data.</text>
</comment>
<dbReference type="AlphaFoldDB" id="A0A562SLR3"/>
<dbReference type="GO" id="GO:0003677">
    <property type="term" value="F:DNA binding"/>
    <property type="evidence" value="ECO:0007669"/>
    <property type="project" value="UniProtKB-KW"/>
</dbReference>
<dbReference type="OrthoDB" id="4146344at2"/>
<protein>
    <submittedName>
        <fullName evidence="2">Putative DNA-binding protein</fullName>
    </submittedName>
</protein>
<dbReference type="RefSeq" id="WP_145346083.1">
    <property type="nucleotide sequence ID" value="NZ_SMLY01000084.1"/>
</dbReference>
<feature type="domain" description="Putative DNA-binding" evidence="1">
    <location>
        <begin position="12"/>
        <end position="100"/>
    </location>
</feature>
<accession>A0A562SLR3</accession>
<evidence type="ECO:0000313" key="2">
    <source>
        <dbReference type="EMBL" id="TWI82267.1"/>
    </source>
</evidence>
<evidence type="ECO:0000313" key="3">
    <source>
        <dbReference type="Proteomes" id="UP000320593"/>
    </source>
</evidence>
<reference evidence="2 3" key="1">
    <citation type="submission" date="2019-07" db="EMBL/GenBank/DDBJ databases">
        <title>Genomic Encyclopedia of Archaeal and Bacterial Type Strains, Phase II (KMG-II): from individual species to whole genera.</title>
        <authorList>
            <person name="Goeker M."/>
        </authorList>
    </citation>
    <scope>NUCLEOTIDE SEQUENCE [LARGE SCALE GENOMIC DNA]</scope>
    <source>
        <strain evidence="2 3">ATCC BAA-252</strain>
    </source>
</reference>
<gene>
    <name evidence="2" type="ORF">JM93_03617</name>
</gene>
<dbReference type="Pfam" id="PF09836">
    <property type="entry name" value="DUF2063"/>
    <property type="match status" value="1"/>
</dbReference>
<keyword evidence="2" id="KW-0238">DNA-binding</keyword>
<keyword evidence="3" id="KW-1185">Reference proteome</keyword>
<sequence>MRSEPKLSPNGAFSAALLDAEQSIPTGIVGPDGAPDSKRFNVYRNNVIVSLVEALAHTFPAVQQLVGEEYFAALARSFVIENPPKSPVLIWYGREFGAYLDAFPPLSAYPYLGDVARLEWGWLQSFHSADACPLDPARLASVSPNLVGEVRFEIHPACRMIASIWPVLSLVQANRFGGVCSKPINLDNPEAVLVTRPDIKVQLSCLPNGAVTFFNALTNGKTFSDAAALASFDDSRFELEATLGLFLGQGVFTDLRVVAGSNEHGKAIANTGEVGCLP</sequence>
<organism evidence="2 3">
    <name type="scientific">Roseibium hamelinense</name>
    <dbReference type="NCBI Taxonomy" id="150831"/>
    <lineage>
        <taxon>Bacteria</taxon>
        <taxon>Pseudomonadati</taxon>
        <taxon>Pseudomonadota</taxon>
        <taxon>Alphaproteobacteria</taxon>
        <taxon>Hyphomicrobiales</taxon>
        <taxon>Stappiaceae</taxon>
        <taxon>Roseibium</taxon>
    </lineage>
</organism>
<dbReference type="InterPro" id="IPR018640">
    <property type="entry name" value="DUF2063"/>
</dbReference>
<evidence type="ECO:0000259" key="1">
    <source>
        <dbReference type="Pfam" id="PF09836"/>
    </source>
</evidence>
<proteinExistence type="predicted"/>
<dbReference type="InterPro" id="IPR044922">
    <property type="entry name" value="DUF2063_N_sf"/>
</dbReference>
<dbReference type="Proteomes" id="UP000320593">
    <property type="component" value="Unassembled WGS sequence"/>
</dbReference>
<dbReference type="Gene3D" id="1.10.150.690">
    <property type="entry name" value="DUF2063"/>
    <property type="match status" value="1"/>
</dbReference>
<name>A0A562SLR3_9HYPH</name>
<dbReference type="EMBL" id="VLLF01000009">
    <property type="protein sequence ID" value="TWI82267.1"/>
    <property type="molecule type" value="Genomic_DNA"/>
</dbReference>